<sequence>MHWCIQVYVIRMYEVPSYDDRSVINSIDMILQDKEGGRIHCSIPKKLMSTWGPIIKEFNMYNMRNFVIMDKRPKVRATQIRWTLTFCNRIEVEEVDLPTFPLEPFSFCTILEILNPAVVTKTELFGRKNNMCCVLFGSCVDEITPLVTKDKVEPLIVVLQFFRVNRWDGKTSIQSHFDISKVCSDASLSAIVEFRNRQSSERKWPERARGTEGSQQNLEGQIWSLCVRITEAIVSHSE</sequence>
<dbReference type="PANTHER" id="PTHR47165">
    <property type="entry name" value="OS03G0429900 PROTEIN"/>
    <property type="match status" value="1"/>
</dbReference>
<evidence type="ECO:0000313" key="3">
    <source>
        <dbReference type="Proteomes" id="UP001341840"/>
    </source>
</evidence>
<gene>
    <name evidence="2" type="ORF">PIB30_049790</name>
</gene>
<dbReference type="Gene3D" id="2.40.50.140">
    <property type="entry name" value="Nucleic acid-binding proteins"/>
    <property type="match status" value="1"/>
</dbReference>
<dbReference type="EMBL" id="JASCZI010000337">
    <property type="protein sequence ID" value="MED6111144.1"/>
    <property type="molecule type" value="Genomic_DNA"/>
</dbReference>
<dbReference type="PANTHER" id="PTHR47165:SF4">
    <property type="entry name" value="OS03G0429900 PROTEIN"/>
    <property type="match status" value="1"/>
</dbReference>
<dbReference type="CDD" id="cd04480">
    <property type="entry name" value="RPA1_DBD_A_like"/>
    <property type="match status" value="1"/>
</dbReference>
<dbReference type="Proteomes" id="UP001341840">
    <property type="component" value="Unassembled WGS sequence"/>
</dbReference>
<proteinExistence type="predicted"/>
<comment type="caution">
    <text evidence="2">The sequence shown here is derived from an EMBL/GenBank/DDBJ whole genome shotgun (WGS) entry which is preliminary data.</text>
</comment>
<dbReference type="SUPFAM" id="SSF50249">
    <property type="entry name" value="Nucleic acid-binding proteins"/>
    <property type="match status" value="1"/>
</dbReference>
<reference evidence="2 3" key="1">
    <citation type="journal article" date="2023" name="Plants (Basel)">
        <title>Bridging the Gap: Combining Genomics and Transcriptomics Approaches to Understand Stylosanthes scabra, an Orphan Legume from the Brazilian Caatinga.</title>
        <authorList>
            <person name="Ferreira-Neto J.R.C."/>
            <person name="da Silva M.D."/>
            <person name="Binneck E."/>
            <person name="de Melo N.F."/>
            <person name="da Silva R.H."/>
            <person name="de Melo A.L.T.M."/>
            <person name="Pandolfi V."/>
            <person name="Bustamante F.O."/>
            <person name="Brasileiro-Vidal A.C."/>
            <person name="Benko-Iseppon A.M."/>
        </authorList>
    </citation>
    <scope>NUCLEOTIDE SEQUENCE [LARGE SCALE GENOMIC DNA]</scope>
    <source>
        <tissue evidence="2">Leaves</tissue>
    </source>
</reference>
<keyword evidence="3" id="KW-1185">Reference proteome</keyword>
<name>A0ABU6QGR2_9FABA</name>
<dbReference type="Pfam" id="PF02721">
    <property type="entry name" value="DUF223"/>
    <property type="match status" value="1"/>
</dbReference>
<dbReference type="InterPro" id="IPR003871">
    <property type="entry name" value="RFA1B/D_OB_1st"/>
</dbReference>
<dbReference type="InterPro" id="IPR012340">
    <property type="entry name" value="NA-bd_OB-fold"/>
</dbReference>
<organism evidence="2 3">
    <name type="scientific">Stylosanthes scabra</name>
    <dbReference type="NCBI Taxonomy" id="79078"/>
    <lineage>
        <taxon>Eukaryota</taxon>
        <taxon>Viridiplantae</taxon>
        <taxon>Streptophyta</taxon>
        <taxon>Embryophyta</taxon>
        <taxon>Tracheophyta</taxon>
        <taxon>Spermatophyta</taxon>
        <taxon>Magnoliopsida</taxon>
        <taxon>eudicotyledons</taxon>
        <taxon>Gunneridae</taxon>
        <taxon>Pentapetalae</taxon>
        <taxon>rosids</taxon>
        <taxon>fabids</taxon>
        <taxon>Fabales</taxon>
        <taxon>Fabaceae</taxon>
        <taxon>Papilionoideae</taxon>
        <taxon>50 kb inversion clade</taxon>
        <taxon>dalbergioids sensu lato</taxon>
        <taxon>Dalbergieae</taxon>
        <taxon>Pterocarpus clade</taxon>
        <taxon>Stylosanthes</taxon>
    </lineage>
</organism>
<evidence type="ECO:0000259" key="1">
    <source>
        <dbReference type="Pfam" id="PF02721"/>
    </source>
</evidence>
<evidence type="ECO:0000313" key="2">
    <source>
        <dbReference type="EMBL" id="MED6111144.1"/>
    </source>
</evidence>
<protein>
    <recommendedName>
        <fullName evidence="1">Replication protein A 70 kDa DNA-binding subunit B/D first OB fold domain-containing protein</fullName>
    </recommendedName>
</protein>
<accession>A0ABU6QGR2</accession>
<feature type="domain" description="Replication protein A 70 kDa DNA-binding subunit B/D first OB fold" evidence="1">
    <location>
        <begin position="2"/>
        <end position="94"/>
    </location>
</feature>